<evidence type="ECO:0000313" key="3">
    <source>
        <dbReference type="Proteomes" id="UP000663814"/>
    </source>
</evidence>
<comment type="caution">
    <text evidence="2">The sequence shown here is derived from an EMBL/GenBank/DDBJ whole genome shotgun (WGS) entry which is preliminary data.</text>
</comment>
<proteinExistence type="predicted"/>
<dbReference type="EMBL" id="JAERPS020000002">
    <property type="protein sequence ID" value="MBZ9611455.1"/>
    <property type="molecule type" value="Genomic_DNA"/>
</dbReference>
<accession>A0ABS7X7D0</accession>
<evidence type="ECO:0000313" key="2">
    <source>
        <dbReference type="EMBL" id="MBZ9611455.1"/>
    </source>
</evidence>
<gene>
    <name evidence="2" type="ORF">I4W93_007585</name>
</gene>
<dbReference type="InterPro" id="IPR021559">
    <property type="entry name" value="DUF3019"/>
</dbReference>
<reference evidence="2 3" key="1">
    <citation type="submission" date="2020-12" db="EMBL/GenBank/DDBJ databases">
        <authorList>
            <person name="Ruan W."/>
            <person name="Khan S.A."/>
            <person name="Jeon C.O."/>
        </authorList>
    </citation>
    <scope>NUCLEOTIDE SEQUENCE [LARGE SCALE GENOMIC DNA]</scope>
    <source>
        <strain evidence="2 3">MA-13</strain>
    </source>
</reference>
<dbReference type="Pfam" id="PF11456">
    <property type="entry name" value="DUF3019"/>
    <property type="match status" value="1"/>
</dbReference>
<evidence type="ECO:0000256" key="1">
    <source>
        <dbReference type="SAM" id="SignalP"/>
    </source>
</evidence>
<organism evidence="2 3">
    <name type="scientific">Rheinheimera maricola</name>
    <dbReference type="NCBI Taxonomy" id="2793282"/>
    <lineage>
        <taxon>Bacteria</taxon>
        <taxon>Pseudomonadati</taxon>
        <taxon>Pseudomonadota</taxon>
        <taxon>Gammaproteobacteria</taxon>
        <taxon>Chromatiales</taxon>
        <taxon>Chromatiaceae</taxon>
        <taxon>Rheinheimera</taxon>
    </lineage>
</organism>
<dbReference type="RefSeq" id="WP_205309627.1">
    <property type="nucleotide sequence ID" value="NZ_JAERPS020000002.1"/>
</dbReference>
<keyword evidence="3" id="KW-1185">Reference proteome</keyword>
<dbReference type="Proteomes" id="UP000663814">
    <property type="component" value="Unassembled WGS sequence"/>
</dbReference>
<feature type="signal peptide" evidence="1">
    <location>
        <begin position="1"/>
        <end position="21"/>
    </location>
</feature>
<feature type="chain" id="PRO_5047058516" evidence="1">
    <location>
        <begin position="22"/>
        <end position="121"/>
    </location>
</feature>
<reference evidence="2 3" key="2">
    <citation type="submission" date="2021-08" db="EMBL/GenBank/DDBJ databases">
        <title>Rheinheimera aquimaris sp. nov., isolated from seawater of the East Sea in Korea.</title>
        <authorList>
            <person name="Kim K.H."/>
            <person name="Wenting R."/>
            <person name="Kim K.R."/>
            <person name="Jeon C.O."/>
        </authorList>
    </citation>
    <scope>NUCLEOTIDE SEQUENCE [LARGE SCALE GENOMIC DNA]</scope>
    <source>
        <strain evidence="2 3">MA-13</strain>
    </source>
</reference>
<keyword evidence="1" id="KW-0732">Signal</keyword>
<sequence>MVRLRRALCCSLLWLPLSAHTAELEILPKYCLIVNDAMCRTNITVRWQADAPACLVNATSQRVLHCAKQQDNFVVTVHSKQTVAFNLVDQASNEILLTTEFKILHNQPQALQQRRLSWSIF</sequence>
<protein>
    <submittedName>
        <fullName evidence="2">DUF3019 domain-containing protein</fullName>
    </submittedName>
</protein>
<name>A0ABS7X7D0_9GAMM</name>